<keyword evidence="1" id="KW-0472">Membrane</keyword>
<name>A0A8D9BWJ3_9HEMI</name>
<keyword evidence="1" id="KW-1133">Transmembrane helix</keyword>
<organism evidence="2">
    <name type="scientific">Cacopsylla melanoneura</name>
    <dbReference type="NCBI Taxonomy" id="428564"/>
    <lineage>
        <taxon>Eukaryota</taxon>
        <taxon>Metazoa</taxon>
        <taxon>Ecdysozoa</taxon>
        <taxon>Arthropoda</taxon>
        <taxon>Hexapoda</taxon>
        <taxon>Insecta</taxon>
        <taxon>Pterygota</taxon>
        <taxon>Neoptera</taxon>
        <taxon>Paraneoptera</taxon>
        <taxon>Hemiptera</taxon>
        <taxon>Sternorrhyncha</taxon>
        <taxon>Psylloidea</taxon>
        <taxon>Psyllidae</taxon>
        <taxon>Psyllinae</taxon>
        <taxon>Cacopsylla</taxon>
    </lineage>
</organism>
<dbReference type="AlphaFoldDB" id="A0A8D9BWJ3"/>
<dbReference type="EMBL" id="HBUF01671848">
    <property type="protein sequence ID" value="CAG6790599.1"/>
    <property type="molecule type" value="Transcribed_RNA"/>
</dbReference>
<reference evidence="2" key="1">
    <citation type="submission" date="2021-05" db="EMBL/GenBank/DDBJ databases">
        <authorList>
            <person name="Alioto T."/>
            <person name="Alioto T."/>
            <person name="Gomez Garrido J."/>
        </authorList>
    </citation>
    <scope>NUCLEOTIDE SEQUENCE</scope>
</reference>
<evidence type="ECO:0000256" key="1">
    <source>
        <dbReference type="SAM" id="Phobius"/>
    </source>
</evidence>
<feature type="transmembrane region" description="Helical" evidence="1">
    <location>
        <begin position="48"/>
        <end position="68"/>
    </location>
</feature>
<keyword evidence="1" id="KW-0812">Transmembrane</keyword>
<proteinExistence type="predicted"/>
<sequence>MSLKLFFKLILVFVLVCLFFVLFVIFRAQLLSDTIQKNTKRYCESFDVYIFAISSPIHHVLTVIKIPVDHYFGRVRILGIKFEKPFHNFMVFFEVGIRYIPLPTHFLIGILWKGL</sequence>
<protein>
    <submittedName>
        <fullName evidence="2">Uncharacterized protein</fullName>
    </submittedName>
</protein>
<evidence type="ECO:0000313" key="2">
    <source>
        <dbReference type="EMBL" id="CAG6790599.1"/>
    </source>
</evidence>
<feature type="transmembrane region" description="Helical" evidence="1">
    <location>
        <begin position="89"/>
        <end position="112"/>
    </location>
</feature>
<accession>A0A8D9BWJ3</accession>